<organism evidence="10 11">
    <name type="scientific">Chaetomium globosum (strain ATCC 6205 / CBS 148.51 / DSM 1962 / NBRC 6347 / NRRL 1970)</name>
    <name type="common">Soil fungus</name>
    <dbReference type="NCBI Taxonomy" id="306901"/>
    <lineage>
        <taxon>Eukaryota</taxon>
        <taxon>Fungi</taxon>
        <taxon>Dikarya</taxon>
        <taxon>Ascomycota</taxon>
        <taxon>Pezizomycotina</taxon>
        <taxon>Sordariomycetes</taxon>
        <taxon>Sordariomycetidae</taxon>
        <taxon>Sordariales</taxon>
        <taxon>Chaetomiaceae</taxon>
        <taxon>Chaetomium</taxon>
    </lineage>
</organism>
<dbReference type="PROSITE" id="PS00218">
    <property type="entry name" value="AMINO_ACID_PERMEASE_1"/>
    <property type="match status" value="1"/>
</dbReference>
<feature type="transmembrane region" description="Helical" evidence="8">
    <location>
        <begin position="317"/>
        <end position="335"/>
    </location>
</feature>
<dbReference type="InterPro" id="IPR004841">
    <property type="entry name" value="AA-permease/SLC12A_dom"/>
</dbReference>
<comment type="subcellular location">
    <subcellularLocation>
        <location evidence="1">Membrane</location>
        <topology evidence="1">Multi-pass membrane protein</topology>
    </subcellularLocation>
</comment>
<dbReference type="VEuPathDB" id="FungiDB:CHGG_08064"/>
<dbReference type="HOGENOM" id="CLU_007946_12_0_1"/>
<dbReference type="AlphaFoldDB" id="Q2GVE0"/>
<keyword evidence="5 8" id="KW-1133">Transmembrane helix</keyword>
<proteinExistence type="predicted"/>
<feature type="domain" description="Amino acid permease/ SLC12A" evidence="9">
    <location>
        <begin position="5"/>
        <end position="86"/>
    </location>
</feature>
<reference evidence="11" key="1">
    <citation type="journal article" date="2015" name="Genome Announc.">
        <title>Draft genome sequence of the cellulolytic fungus Chaetomium globosum.</title>
        <authorList>
            <person name="Cuomo C.A."/>
            <person name="Untereiner W.A."/>
            <person name="Ma L.-J."/>
            <person name="Grabherr M."/>
            <person name="Birren B.W."/>
        </authorList>
    </citation>
    <scope>NUCLEOTIDE SEQUENCE [LARGE SCALE GENOMIC DNA]</scope>
    <source>
        <strain evidence="11">ATCC 6205 / CBS 148.51 / DSM 1962 / NBRC 6347 / NRRL 1970</strain>
    </source>
</reference>
<dbReference type="eggNOG" id="KOG1286">
    <property type="taxonomic scope" value="Eukaryota"/>
</dbReference>
<dbReference type="PANTHER" id="PTHR43341:SF12">
    <property type="entry name" value="AMINO ACID TRANSPORTER (EUROFUNG)"/>
    <property type="match status" value="1"/>
</dbReference>
<keyword evidence="4" id="KW-0029">Amino-acid transport</keyword>
<evidence type="ECO:0000256" key="2">
    <source>
        <dbReference type="ARBA" id="ARBA00022448"/>
    </source>
</evidence>
<keyword evidence="6 8" id="KW-0472">Membrane</keyword>
<evidence type="ECO:0000256" key="1">
    <source>
        <dbReference type="ARBA" id="ARBA00004141"/>
    </source>
</evidence>
<dbReference type="RefSeq" id="XP_001225720.1">
    <property type="nucleotide sequence ID" value="XM_001225719.1"/>
</dbReference>
<feature type="transmembrane region" description="Helical" evidence="8">
    <location>
        <begin position="347"/>
        <end position="368"/>
    </location>
</feature>
<feature type="transmembrane region" description="Helical" evidence="8">
    <location>
        <begin position="388"/>
        <end position="411"/>
    </location>
</feature>
<evidence type="ECO:0000256" key="7">
    <source>
        <dbReference type="SAM" id="MobiDB-lite"/>
    </source>
</evidence>
<gene>
    <name evidence="10" type="ORF">CHGG_08064</name>
</gene>
<dbReference type="GeneID" id="4394527"/>
<protein>
    <recommendedName>
        <fullName evidence="9">Amino acid permease/ SLC12A domain-containing protein</fullName>
    </recommendedName>
</protein>
<keyword evidence="2" id="KW-0813">Transport</keyword>
<keyword evidence="3 8" id="KW-0812">Transmembrane</keyword>
<evidence type="ECO:0000313" key="11">
    <source>
        <dbReference type="Proteomes" id="UP000001056"/>
    </source>
</evidence>
<dbReference type="EMBL" id="CH408033">
    <property type="protein sequence ID" value="EAQ86811.1"/>
    <property type="molecule type" value="Genomic_DNA"/>
</dbReference>
<name>Q2GVE0_CHAGB</name>
<feature type="domain" description="Amino acid permease/ SLC12A" evidence="9">
    <location>
        <begin position="262"/>
        <end position="451"/>
    </location>
</feature>
<evidence type="ECO:0000256" key="4">
    <source>
        <dbReference type="ARBA" id="ARBA00022970"/>
    </source>
</evidence>
<feature type="region of interest" description="Disordered" evidence="7">
    <location>
        <begin position="229"/>
        <end position="250"/>
    </location>
</feature>
<evidence type="ECO:0000256" key="8">
    <source>
        <dbReference type="SAM" id="Phobius"/>
    </source>
</evidence>
<dbReference type="Gene3D" id="1.20.1740.10">
    <property type="entry name" value="Amino acid/polyamine transporter I"/>
    <property type="match status" value="2"/>
</dbReference>
<dbReference type="OMA" id="KSYLAMP"/>
<feature type="transmembrane region" description="Helical" evidence="8">
    <location>
        <begin position="6"/>
        <end position="28"/>
    </location>
</feature>
<evidence type="ECO:0000256" key="6">
    <source>
        <dbReference type="ARBA" id="ARBA00023136"/>
    </source>
</evidence>
<evidence type="ECO:0000256" key="5">
    <source>
        <dbReference type="ARBA" id="ARBA00022989"/>
    </source>
</evidence>
<dbReference type="Pfam" id="PF00324">
    <property type="entry name" value="AA_permease"/>
    <property type="match status" value="3"/>
</dbReference>
<keyword evidence="11" id="KW-1185">Reference proteome</keyword>
<feature type="transmembrane region" description="Helical" evidence="8">
    <location>
        <begin position="431"/>
        <end position="447"/>
    </location>
</feature>
<feature type="transmembrane region" description="Helical" evidence="8">
    <location>
        <begin position="273"/>
        <end position="293"/>
    </location>
</feature>
<dbReference type="GO" id="GO:0015171">
    <property type="term" value="F:amino acid transmembrane transporter activity"/>
    <property type="evidence" value="ECO:0007669"/>
    <property type="project" value="TreeGrafter"/>
</dbReference>
<dbReference type="GO" id="GO:0016020">
    <property type="term" value="C:membrane"/>
    <property type="evidence" value="ECO:0007669"/>
    <property type="project" value="UniProtKB-SubCell"/>
</dbReference>
<dbReference type="PANTHER" id="PTHR43341">
    <property type="entry name" value="AMINO ACID PERMEASE"/>
    <property type="match status" value="1"/>
</dbReference>
<feature type="transmembrane region" description="Helical" evidence="8">
    <location>
        <begin position="98"/>
        <end position="118"/>
    </location>
</feature>
<evidence type="ECO:0000259" key="9">
    <source>
        <dbReference type="Pfam" id="PF00324"/>
    </source>
</evidence>
<accession>Q2GVE0</accession>
<dbReference type="InterPro" id="IPR004840">
    <property type="entry name" value="Amino_acid_permease_CS"/>
</dbReference>
<dbReference type="OrthoDB" id="3900342at2759"/>
<feature type="transmembrane region" description="Helical" evidence="8">
    <location>
        <begin position="35"/>
        <end position="54"/>
    </location>
</feature>
<feature type="domain" description="Amino acid permease/ SLC12A" evidence="9">
    <location>
        <begin position="92"/>
        <end position="209"/>
    </location>
</feature>
<feature type="transmembrane region" description="Helical" evidence="8">
    <location>
        <begin position="130"/>
        <end position="148"/>
    </location>
</feature>
<feature type="compositionally biased region" description="Basic and acidic residues" evidence="7">
    <location>
        <begin position="230"/>
        <end position="239"/>
    </location>
</feature>
<dbReference type="InParanoid" id="Q2GVE0"/>
<evidence type="ECO:0000256" key="3">
    <source>
        <dbReference type="ARBA" id="ARBA00022692"/>
    </source>
</evidence>
<dbReference type="Proteomes" id="UP000001056">
    <property type="component" value="Unassembled WGS sequence"/>
</dbReference>
<dbReference type="InterPro" id="IPR050524">
    <property type="entry name" value="APC_YAT"/>
</dbReference>
<dbReference type="PIRSF" id="PIRSF006060">
    <property type="entry name" value="AA_transporter"/>
    <property type="match status" value="1"/>
</dbReference>
<sequence>MSTRHMHMISIGGSIGAGFFVGSGKALADGGPGSLFIDFLIIGVMMFNTVYALGELAVMYPVSGGFYTYSTRFIDPSWGFAMGWNYHTGTLKSNSKTVWITVFFVAILFINIFGALGYAEEEFWSSVLKLGAIVVFMIIAFVLVLGGGPAGSKYDSYVGARTWYEPGAFAHGFRGFCSVFVTAAFSFSGTELVGLAAAEGQEPPQVAPRCHQAGLLAYHPLLHPGPVLRRPPDPARRSEPSGFRRTPTPMPMSPPRLLCSWASHANLNGYDSFMNVIILVSVLSIGVSAVYGGSRTLTALSQQGYAPRIFSYIDRSGRPLISVVAICAFAPLAYVNLHADGPTVFDWLLALSGLAALFTWGSICLAHIRFRTAWLKQGHTLDEIPFRALGGVYGSYIGLGLNILCLIAQLYVSICPVKGGFNDAEGFFKSYLAMPVVIVFWIGGFLWKRTGWLRTDQIDLDTGRRELDWDAIHADRAKVAAMPAWKRTFYKLFV</sequence>
<evidence type="ECO:0000313" key="10">
    <source>
        <dbReference type="EMBL" id="EAQ86811.1"/>
    </source>
</evidence>